<dbReference type="InterPro" id="IPR007300">
    <property type="entry name" value="CidB/LrgB"/>
</dbReference>
<name>A0ABX7CAK9_9HYPH</name>
<dbReference type="EMBL" id="CP068046">
    <property type="protein sequence ID" value="QQR40727.1"/>
    <property type="molecule type" value="Genomic_DNA"/>
</dbReference>
<evidence type="ECO:0000256" key="2">
    <source>
        <dbReference type="ARBA" id="ARBA00022692"/>
    </source>
</evidence>
<evidence type="ECO:0000313" key="6">
    <source>
        <dbReference type="EMBL" id="QQR40727.1"/>
    </source>
</evidence>
<evidence type="ECO:0000256" key="1">
    <source>
        <dbReference type="ARBA" id="ARBA00004141"/>
    </source>
</evidence>
<dbReference type="RefSeq" id="WP_201636278.1">
    <property type="nucleotide sequence ID" value="NZ_CP068046.1"/>
</dbReference>
<evidence type="ECO:0000313" key="7">
    <source>
        <dbReference type="Proteomes" id="UP000595857"/>
    </source>
</evidence>
<feature type="transmembrane region" description="Helical" evidence="5">
    <location>
        <begin position="74"/>
        <end position="92"/>
    </location>
</feature>
<keyword evidence="2 5" id="KW-0812">Transmembrane</keyword>
<accession>A0ABX7CAK9</accession>
<feature type="transmembrane region" description="Helical" evidence="5">
    <location>
        <begin position="158"/>
        <end position="179"/>
    </location>
</feature>
<feature type="transmembrane region" description="Helical" evidence="5">
    <location>
        <begin position="43"/>
        <end position="62"/>
    </location>
</feature>
<gene>
    <name evidence="6" type="ORF">JI748_06945</name>
</gene>
<evidence type="ECO:0000256" key="3">
    <source>
        <dbReference type="ARBA" id="ARBA00022989"/>
    </source>
</evidence>
<reference evidence="6 7" key="1">
    <citation type="submission" date="2021-01" db="EMBL/GenBank/DDBJ databases">
        <title>Genome seq and assembly of Devosia sp. LEGU1.</title>
        <authorList>
            <person name="Chhetri G."/>
        </authorList>
    </citation>
    <scope>NUCLEOTIDE SEQUENCE [LARGE SCALE GENOMIC DNA]</scope>
    <source>
        <strain evidence="6 7">LEGU1</strain>
    </source>
</reference>
<comment type="subcellular location">
    <subcellularLocation>
        <location evidence="1">Membrane</location>
        <topology evidence="1">Multi-pass membrane protein</topology>
    </subcellularLocation>
</comment>
<dbReference type="Pfam" id="PF04172">
    <property type="entry name" value="LrgB"/>
    <property type="match status" value="1"/>
</dbReference>
<dbReference type="Proteomes" id="UP000595857">
    <property type="component" value="Chromosome"/>
</dbReference>
<organism evidence="6 7">
    <name type="scientific">Devosia rhizoryzae</name>
    <dbReference type="NCBI Taxonomy" id="2774137"/>
    <lineage>
        <taxon>Bacteria</taxon>
        <taxon>Pseudomonadati</taxon>
        <taxon>Pseudomonadota</taxon>
        <taxon>Alphaproteobacteria</taxon>
        <taxon>Hyphomicrobiales</taxon>
        <taxon>Devosiaceae</taxon>
        <taxon>Devosia</taxon>
    </lineage>
</organism>
<dbReference type="PANTHER" id="PTHR30249">
    <property type="entry name" value="PUTATIVE SEROTONIN TRANSPORTER"/>
    <property type="match status" value="1"/>
</dbReference>
<dbReference type="PANTHER" id="PTHR30249:SF0">
    <property type="entry name" value="PLASTIDAL GLYCOLATE_GLYCERATE TRANSLOCATOR 1, CHLOROPLASTIC"/>
    <property type="match status" value="1"/>
</dbReference>
<feature type="transmembrane region" description="Helical" evidence="5">
    <location>
        <begin position="212"/>
        <end position="236"/>
    </location>
</feature>
<proteinExistence type="predicted"/>
<keyword evidence="7" id="KW-1185">Reference proteome</keyword>
<keyword evidence="3 5" id="KW-1133">Transmembrane helix</keyword>
<feature type="transmembrane region" description="Helical" evidence="5">
    <location>
        <begin position="12"/>
        <end position="31"/>
    </location>
</feature>
<keyword evidence="4 5" id="KW-0472">Membrane</keyword>
<sequence length="242" mass="24649">MNAATPFDLWVYLAASPLLWLTLTVGIFVGAQRLAKASGFHALVNPVLITIVAVVIVLQLTGTRYDTYFDGAQFIHFILGPATVALAVPLYRARQLVRAKALPILAALAIGAPFAIASATMIAFLLGAGREIILALVPKSVTAGIAVGIAGEIGAEPALTAVLVIATGILGAVIVTPLMNALKITDYAARGFAAGLTSHGIGTARAYQVNPIAGSFAGLAMALNGVVTAIIVPLVYGPLAGA</sequence>
<protein>
    <submittedName>
        <fullName evidence="6">LrgB family protein</fullName>
    </submittedName>
</protein>
<evidence type="ECO:0000256" key="5">
    <source>
        <dbReference type="SAM" id="Phobius"/>
    </source>
</evidence>
<feature type="transmembrane region" description="Helical" evidence="5">
    <location>
        <begin position="104"/>
        <end position="126"/>
    </location>
</feature>
<evidence type="ECO:0000256" key="4">
    <source>
        <dbReference type="ARBA" id="ARBA00023136"/>
    </source>
</evidence>